<evidence type="ECO:0000256" key="3">
    <source>
        <dbReference type="ARBA" id="ARBA00019905"/>
    </source>
</evidence>
<dbReference type="PANTHER" id="PTHR23403">
    <property type="entry name" value="TREHALASE"/>
    <property type="match status" value="1"/>
</dbReference>
<dbReference type="PANTHER" id="PTHR23403:SF3">
    <property type="entry name" value="TREHALASE"/>
    <property type="match status" value="1"/>
</dbReference>
<dbReference type="Gene3D" id="1.50.10.10">
    <property type="match status" value="1"/>
</dbReference>
<dbReference type="SUPFAM" id="SSF48208">
    <property type="entry name" value="Six-hairpin glycosidases"/>
    <property type="match status" value="1"/>
</dbReference>
<keyword evidence="5" id="KW-1185">Reference proteome</keyword>
<evidence type="ECO:0000256" key="2">
    <source>
        <dbReference type="ARBA" id="ARBA00012757"/>
    </source>
</evidence>
<dbReference type="AlphaFoldDB" id="A0A1I7WJR1"/>
<evidence type="ECO:0000256" key="4">
    <source>
        <dbReference type="ARBA" id="ARBA00030473"/>
    </source>
</evidence>
<proteinExistence type="inferred from homology"/>
<dbReference type="InterPro" id="IPR001661">
    <property type="entry name" value="Glyco_hydro_37"/>
</dbReference>
<dbReference type="GO" id="GO:0005993">
    <property type="term" value="P:trehalose catabolic process"/>
    <property type="evidence" value="ECO:0007669"/>
    <property type="project" value="TreeGrafter"/>
</dbReference>
<dbReference type="WBParaSite" id="Hba_05206">
    <property type="protein sequence ID" value="Hba_05206"/>
    <property type="gene ID" value="Hba_05206"/>
</dbReference>
<evidence type="ECO:0000313" key="6">
    <source>
        <dbReference type="WBParaSite" id="Hba_05206"/>
    </source>
</evidence>
<dbReference type="InterPro" id="IPR012341">
    <property type="entry name" value="6hp_glycosidase-like_sf"/>
</dbReference>
<dbReference type="Pfam" id="PF01204">
    <property type="entry name" value="Trehalase"/>
    <property type="match status" value="1"/>
</dbReference>
<dbReference type="GO" id="GO:0004555">
    <property type="term" value="F:alpha,alpha-trehalase activity"/>
    <property type="evidence" value="ECO:0007669"/>
    <property type="project" value="UniProtKB-EC"/>
</dbReference>
<dbReference type="EC" id="3.2.1.28" evidence="2"/>
<dbReference type="Proteomes" id="UP000095283">
    <property type="component" value="Unplaced"/>
</dbReference>
<evidence type="ECO:0000256" key="1">
    <source>
        <dbReference type="ARBA" id="ARBA00005615"/>
    </source>
</evidence>
<sequence length="203" mass="23935">MVSSFVKYIYLLYYIEVAYTFHIGEKRIVELNKKGLSKILYMPLLMNCGVPMCTGNLAPIYCFGELISNSWQLGLQDSCPGTKLKFKPHVVMENYNKLIYPIQYSQFELFCRNNFDNVSYLENVVLKDWKREAEFLTKLSDVKQIKLALELHLKWVKLARKFTEDVHNNIELYPVVPVKNPFIVPGGQFQIYFYWDSYWILKG</sequence>
<name>A0A1I7WJR1_HETBA</name>
<dbReference type="InterPro" id="IPR008928">
    <property type="entry name" value="6-hairpin_glycosidase_sf"/>
</dbReference>
<reference evidence="6" key="1">
    <citation type="submission" date="2016-11" db="UniProtKB">
        <authorList>
            <consortium name="WormBaseParasite"/>
        </authorList>
    </citation>
    <scope>IDENTIFICATION</scope>
</reference>
<organism evidence="5 6">
    <name type="scientific">Heterorhabditis bacteriophora</name>
    <name type="common">Entomopathogenic nematode worm</name>
    <dbReference type="NCBI Taxonomy" id="37862"/>
    <lineage>
        <taxon>Eukaryota</taxon>
        <taxon>Metazoa</taxon>
        <taxon>Ecdysozoa</taxon>
        <taxon>Nematoda</taxon>
        <taxon>Chromadorea</taxon>
        <taxon>Rhabditida</taxon>
        <taxon>Rhabditina</taxon>
        <taxon>Rhabditomorpha</taxon>
        <taxon>Strongyloidea</taxon>
        <taxon>Heterorhabditidae</taxon>
        <taxon>Heterorhabditis</taxon>
    </lineage>
</organism>
<comment type="similarity">
    <text evidence="1">Belongs to the glycosyl hydrolase 37 family.</text>
</comment>
<accession>A0A1I7WJR1</accession>
<protein>
    <recommendedName>
        <fullName evidence="3">Trehalase</fullName>
        <ecNumber evidence="2">3.2.1.28</ecNumber>
    </recommendedName>
    <alternativeName>
        <fullName evidence="4">Alpha,alpha-trehalase</fullName>
    </alternativeName>
</protein>
<evidence type="ECO:0000313" key="5">
    <source>
        <dbReference type="Proteomes" id="UP000095283"/>
    </source>
</evidence>